<proteinExistence type="predicted"/>
<sequence>MRQIRWMELFIEYGCETKYLMGKANEVVDAWSRKGGVKPRQVRDICRTIQAESSEKIKCRSPVLWAEIGEGSLIGPELVLETTDKMVLIKEKLKAVKDYKKRYADKRRKLLEFEEGDRVLLNVSPWKGEVHFGKKGSGPKSFGGREVIQILITLKFVKAMPPKRSSTSTTSASKVPAMDQAAIWQLISNGIVVALEALAATMENTDNPNKKLGSKETLVAKRGNYKEFISCQPFYFNGAEGAVRLICWFKRTELVYSRSKCAEEDIVTFATGTLTNDALS</sequence>
<protein>
    <submittedName>
        <fullName evidence="1">Putative reverse transcriptase domain-containing protein</fullName>
    </submittedName>
</protein>
<comment type="caution">
    <text evidence="1">The sequence shown here is derived from an EMBL/GenBank/DDBJ whole genome shotgun (WGS) entry which is preliminary data.</text>
</comment>
<name>A0A6L2LZK7_TANCI</name>
<dbReference type="GO" id="GO:0003964">
    <property type="term" value="F:RNA-directed DNA polymerase activity"/>
    <property type="evidence" value="ECO:0007669"/>
    <property type="project" value="UniProtKB-KW"/>
</dbReference>
<evidence type="ECO:0000313" key="1">
    <source>
        <dbReference type="EMBL" id="GEU66599.1"/>
    </source>
</evidence>
<keyword evidence="1" id="KW-0808">Transferase</keyword>
<dbReference type="AlphaFoldDB" id="A0A6L2LZK7"/>
<keyword evidence="1" id="KW-0548">Nucleotidyltransferase</keyword>
<reference evidence="1" key="1">
    <citation type="journal article" date="2019" name="Sci. Rep.">
        <title>Draft genome of Tanacetum cinerariifolium, the natural source of mosquito coil.</title>
        <authorList>
            <person name="Yamashiro T."/>
            <person name="Shiraishi A."/>
            <person name="Satake H."/>
            <person name="Nakayama K."/>
        </authorList>
    </citation>
    <scope>NUCLEOTIDE SEQUENCE</scope>
</reference>
<keyword evidence="1" id="KW-0695">RNA-directed DNA polymerase</keyword>
<gene>
    <name evidence="1" type="ORF">Tci_038577</name>
</gene>
<dbReference type="EMBL" id="BKCJ010005413">
    <property type="protein sequence ID" value="GEU66599.1"/>
    <property type="molecule type" value="Genomic_DNA"/>
</dbReference>
<accession>A0A6L2LZK7</accession>
<organism evidence="1">
    <name type="scientific">Tanacetum cinerariifolium</name>
    <name type="common">Dalmatian daisy</name>
    <name type="synonym">Chrysanthemum cinerariifolium</name>
    <dbReference type="NCBI Taxonomy" id="118510"/>
    <lineage>
        <taxon>Eukaryota</taxon>
        <taxon>Viridiplantae</taxon>
        <taxon>Streptophyta</taxon>
        <taxon>Embryophyta</taxon>
        <taxon>Tracheophyta</taxon>
        <taxon>Spermatophyta</taxon>
        <taxon>Magnoliopsida</taxon>
        <taxon>eudicotyledons</taxon>
        <taxon>Gunneridae</taxon>
        <taxon>Pentapetalae</taxon>
        <taxon>asterids</taxon>
        <taxon>campanulids</taxon>
        <taxon>Asterales</taxon>
        <taxon>Asteraceae</taxon>
        <taxon>Asteroideae</taxon>
        <taxon>Anthemideae</taxon>
        <taxon>Anthemidinae</taxon>
        <taxon>Tanacetum</taxon>
    </lineage>
</organism>